<evidence type="ECO:0000313" key="2">
    <source>
        <dbReference type="EMBL" id="KAL3815527.1"/>
    </source>
</evidence>
<evidence type="ECO:0000313" key="3">
    <source>
        <dbReference type="Proteomes" id="UP001530377"/>
    </source>
</evidence>
<dbReference type="InterPro" id="IPR011045">
    <property type="entry name" value="N2O_reductase_N"/>
</dbReference>
<gene>
    <name evidence="2" type="ORF">ACHAXA_007383</name>
</gene>
<feature type="region of interest" description="Disordered" evidence="1">
    <location>
        <begin position="385"/>
        <end position="404"/>
    </location>
</feature>
<dbReference type="EMBL" id="JALLPB020000195">
    <property type="protein sequence ID" value="KAL3815527.1"/>
    <property type="molecule type" value="Genomic_DNA"/>
</dbReference>
<protein>
    <recommendedName>
        <fullName evidence="4">UBA domain-containing protein</fullName>
    </recommendedName>
</protein>
<dbReference type="PANTHER" id="PTHR31630:SF6">
    <property type="entry name" value="PHYTANOYL-COA DIOXYGENASE-RELATED"/>
    <property type="match status" value="1"/>
</dbReference>
<feature type="compositionally biased region" description="Basic and acidic residues" evidence="1">
    <location>
        <begin position="100"/>
        <end position="112"/>
    </location>
</feature>
<dbReference type="SUPFAM" id="SSF50974">
    <property type="entry name" value="Nitrous oxide reductase, N-terminal domain"/>
    <property type="match status" value="1"/>
</dbReference>
<organism evidence="2 3">
    <name type="scientific">Cyclostephanos tholiformis</name>
    <dbReference type="NCBI Taxonomy" id="382380"/>
    <lineage>
        <taxon>Eukaryota</taxon>
        <taxon>Sar</taxon>
        <taxon>Stramenopiles</taxon>
        <taxon>Ochrophyta</taxon>
        <taxon>Bacillariophyta</taxon>
        <taxon>Coscinodiscophyceae</taxon>
        <taxon>Thalassiosirophycidae</taxon>
        <taxon>Stephanodiscales</taxon>
        <taxon>Stephanodiscaceae</taxon>
        <taxon>Cyclostephanos</taxon>
    </lineage>
</organism>
<proteinExistence type="predicted"/>
<name>A0ABD3RTA6_9STRA</name>
<dbReference type="AlphaFoldDB" id="A0ABD3RTA6"/>
<reference evidence="2 3" key="1">
    <citation type="submission" date="2024-10" db="EMBL/GenBank/DDBJ databases">
        <title>Updated reference genomes for cyclostephanoid diatoms.</title>
        <authorList>
            <person name="Roberts W.R."/>
            <person name="Alverson A.J."/>
        </authorList>
    </citation>
    <scope>NUCLEOTIDE SEQUENCE [LARGE SCALE GENOMIC DNA]</scope>
    <source>
        <strain evidence="2 3">AJA228-03</strain>
    </source>
</reference>
<dbReference type="PANTHER" id="PTHR31630">
    <property type="entry name" value="PHYTANOYL-COA DIOXYGENASE-RELATED-RELATED"/>
    <property type="match status" value="1"/>
</dbReference>
<feature type="region of interest" description="Disordered" evidence="1">
    <location>
        <begin position="80"/>
        <end position="112"/>
    </location>
</feature>
<dbReference type="Proteomes" id="UP001530377">
    <property type="component" value="Unassembled WGS sequence"/>
</dbReference>
<feature type="region of interest" description="Disordered" evidence="1">
    <location>
        <begin position="203"/>
        <end position="225"/>
    </location>
</feature>
<evidence type="ECO:0000256" key="1">
    <source>
        <dbReference type="SAM" id="MobiDB-lite"/>
    </source>
</evidence>
<feature type="compositionally biased region" description="Basic residues" evidence="1">
    <location>
        <begin position="395"/>
        <end position="404"/>
    </location>
</feature>
<accession>A0ABD3RTA6</accession>
<evidence type="ECO:0008006" key="4">
    <source>
        <dbReference type="Google" id="ProtNLM"/>
    </source>
</evidence>
<sequence length="1161" mass="127589">MDGVSACGGAFAAGDPDGTIASDDDGALAASAFESMAGRGCRCAMAGSGGIDYCVSEYVDGGGGDDDLIADPLSKYLTAAAAPAADDDHRERRRRRGQSRRGEGDNSRHHATLDVDAAIRDLMTKGYHVASSVLTRMECDGALDRTWDFVEDVSGGFVVRDDPTSWYPRNEIRIVDATTCGGGEGGGGEAGMMRTYANDSIGVGSSNPVGGGASSGEDDDSTNDATIDDAMMTDLDPWPHTGYRSFPDMFQSLGAGYLNGRVPIGGPDFRTALWDEGAVVLKEGFSFCRPLIFDLDDDDDRKTDDVDGKRNNNVLVWTPRNFNLFHEDARHGRSSNDVERKRHLFRVCGRPQPLSEGQHYDQGVPVTALRCIGDDIPSIDRETITETSKNQQNRNQRRRNKHKRFKDMTGLCSIQASVSFTDQTMDKDRGGGHFLCYPHSHSDVHRKLVGGTYRATSSTEVRDDPTWVPLTDEEIRRLADLGCTEERIYANVGDVILWRSDLVHAGVAPSLIVRRNHEIGVDEFSGPRQFRAVAYCSMLPVQAVKDFTLFSLPKHKLTRGRPLRVSANVAPPINPERICQVLKAREDELIQQKLESYKTGRTGDHRPDIEQWHEHKRITMWNMTDSHRRGHCHFDGFWPPPPRLMQRPRYRLGAPQVTIREAELYGLIPYRPQTDDSFIDEKIRHEDIERAVIRGVRFVEGVYKGRQPCGEEVGTWKIMNGKFDSGDVVIAKDPNKDIPICSASIEVLTPRSTDGSAIFLSGQDKYLGGMASPCGRYIYGVPGHAKRVVKVDVCSGQVGFIGPEFIGEFKWLRGVSIPGRAMGRKDDGSLAYPSGCCLALPCNSKGGCVLKIDPGSSNVTTFVTGLPIHNVDEGWLYHGGNLASDGYVYAIPANAPRVMKIDARKETTEYLGPEFIGKAKWYGGITGCDGCIYGIPHNATGVLKINPVEQEVSILAEGSLPGGHWKWHGGLVSMDKSKIIGFPNNADTVLIIDVISQQVRTAGDKSTLRSGYHRVPQDGGYKYLGGSLTSDGKFAYLFPCDAEYVLRFDMETEEMKLVGPHLTEGENKYQNGFVGDDGCVYGIPQRSSGVLRIIPPGVKRYGRNGCALPDDEEHIDVIYCGDSMVGCKDKFEGGVLGPDGKIYCIPLRAKAFVTINHRRRM</sequence>
<keyword evidence="3" id="KW-1185">Reference proteome</keyword>
<comment type="caution">
    <text evidence="2">The sequence shown here is derived from an EMBL/GenBank/DDBJ whole genome shotgun (WGS) entry which is preliminary data.</text>
</comment>